<dbReference type="PROSITE" id="PS51671">
    <property type="entry name" value="ACT"/>
    <property type="match status" value="1"/>
</dbReference>
<evidence type="ECO:0000256" key="6">
    <source>
        <dbReference type="ARBA" id="ARBA00023239"/>
    </source>
</evidence>
<evidence type="ECO:0000256" key="1">
    <source>
        <dbReference type="ARBA" id="ARBA00004741"/>
    </source>
</evidence>
<dbReference type="SUPFAM" id="SSF55021">
    <property type="entry name" value="ACT-like"/>
    <property type="match status" value="1"/>
</dbReference>
<name>A0A165LJB1_PELLU</name>
<feature type="site" description="Essential for prephenate dehydratase activity" evidence="8">
    <location>
        <position position="171"/>
    </location>
</feature>
<evidence type="ECO:0000259" key="10">
    <source>
        <dbReference type="PROSITE" id="PS51171"/>
    </source>
</evidence>
<dbReference type="GO" id="GO:0009094">
    <property type="term" value="P:L-phenylalanine biosynthetic process"/>
    <property type="evidence" value="ECO:0007669"/>
    <property type="project" value="UniProtKB-UniPathway"/>
</dbReference>
<dbReference type="PANTHER" id="PTHR21022">
    <property type="entry name" value="PREPHENATE DEHYDRATASE P PROTEIN"/>
    <property type="match status" value="1"/>
</dbReference>
<dbReference type="CDD" id="cd04905">
    <property type="entry name" value="ACT_CM-PDT"/>
    <property type="match status" value="1"/>
</dbReference>
<comment type="pathway">
    <text evidence="1 9">Amino-acid biosynthesis; L-phenylalanine biosynthesis; phenylpyruvate from prephenate: step 1/1.</text>
</comment>
<evidence type="ECO:0000256" key="3">
    <source>
        <dbReference type="ARBA" id="ARBA00022605"/>
    </source>
</evidence>
<evidence type="ECO:0000313" key="12">
    <source>
        <dbReference type="EMBL" id="KZK74115.1"/>
    </source>
</evidence>
<comment type="caution">
    <text evidence="12">The sequence shown here is derived from an EMBL/GenBank/DDBJ whole genome shotgun (WGS) entry which is preliminary data.</text>
</comment>
<evidence type="ECO:0000256" key="4">
    <source>
        <dbReference type="ARBA" id="ARBA00023141"/>
    </source>
</evidence>
<gene>
    <name evidence="9" type="primary">pheA</name>
    <name evidence="12" type="ORF">A3K90_07830</name>
</gene>
<dbReference type="RefSeq" id="WP_303681945.1">
    <property type="nucleotide sequence ID" value="NZ_LVWG01000032.1"/>
</dbReference>
<proteinExistence type="predicted"/>
<evidence type="ECO:0000256" key="9">
    <source>
        <dbReference type="RuleBase" id="RU361254"/>
    </source>
</evidence>
<dbReference type="InterPro" id="IPR008242">
    <property type="entry name" value="Chor_mutase/pphenate_deHydtase"/>
</dbReference>
<dbReference type="Gene3D" id="3.30.70.260">
    <property type="match status" value="1"/>
</dbReference>
<keyword evidence="5 9" id="KW-0584">Phenylalanine biosynthesis</keyword>
<feature type="domain" description="ACT" evidence="11">
    <location>
        <begin position="199"/>
        <end position="276"/>
    </location>
</feature>
<dbReference type="EC" id="4.2.1.51" evidence="2 9"/>
<comment type="catalytic activity">
    <reaction evidence="7 9">
        <text>prephenate + H(+) = 3-phenylpyruvate + CO2 + H2O</text>
        <dbReference type="Rhea" id="RHEA:21648"/>
        <dbReference type="ChEBI" id="CHEBI:15377"/>
        <dbReference type="ChEBI" id="CHEBI:15378"/>
        <dbReference type="ChEBI" id="CHEBI:16526"/>
        <dbReference type="ChEBI" id="CHEBI:18005"/>
        <dbReference type="ChEBI" id="CHEBI:29934"/>
        <dbReference type="EC" id="4.2.1.51"/>
    </reaction>
</comment>
<dbReference type="PROSITE" id="PS00858">
    <property type="entry name" value="PREPHENATE_DEHYDR_2"/>
    <property type="match status" value="1"/>
</dbReference>
<evidence type="ECO:0000256" key="7">
    <source>
        <dbReference type="ARBA" id="ARBA00047848"/>
    </source>
</evidence>
<evidence type="ECO:0000256" key="5">
    <source>
        <dbReference type="ARBA" id="ARBA00023222"/>
    </source>
</evidence>
<dbReference type="PIRSF" id="PIRSF001500">
    <property type="entry name" value="Chor_mut_pdt_Ppr"/>
    <property type="match status" value="1"/>
</dbReference>
<dbReference type="SUPFAM" id="SSF53850">
    <property type="entry name" value="Periplasmic binding protein-like II"/>
    <property type="match status" value="1"/>
</dbReference>
<dbReference type="FunFam" id="3.30.70.260:FF:000012">
    <property type="entry name" value="Prephenate dehydratase"/>
    <property type="match status" value="1"/>
</dbReference>
<dbReference type="Gene3D" id="3.40.190.10">
    <property type="entry name" value="Periplasmic binding protein-like II"/>
    <property type="match status" value="2"/>
</dbReference>
<feature type="domain" description="Prephenate dehydratase" evidence="10">
    <location>
        <begin position="5"/>
        <end position="178"/>
    </location>
</feature>
<keyword evidence="6 9" id="KW-0456">Lyase</keyword>
<evidence type="ECO:0000256" key="8">
    <source>
        <dbReference type="PIRSR" id="PIRSR001500-2"/>
    </source>
</evidence>
<accession>A0A165LJB1</accession>
<reference evidence="12 13" key="1">
    <citation type="submission" date="2016-03" db="EMBL/GenBank/DDBJ databases">
        <title>Speciation and ecological success in dimly lit waters: horizontal gene transfer in a green sulfur bacteria bloom unveiled by metagenomic assembly.</title>
        <authorList>
            <person name="Llorens-Mares T."/>
            <person name="Liu Z."/>
            <person name="Allen L.Z."/>
            <person name="Rusch D.B."/>
            <person name="Craig M.T."/>
            <person name="Dupont C.L."/>
            <person name="Bryant D.A."/>
            <person name="Casamayor E.O."/>
        </authorList>
    </citation>
    <scope>NUCLEOTIDE SEQUENCE [LARGE SCALE GENOMIC DNA]</scope>
    <source>
        <strain evidence="12">CIII</strain>
    </source>
</reference>
<evidence type="ECO:0000313" key="13">
    <source>
        <dbReference type="Proteomes" id="UP000076481"/>
    </source>
</evidence>
<dbReference type="Proteomes" id="UP000076481">
    <property type="component" value="Unassembled WGS sequence"/>
</dbReference>
<sequence>MTNLIIAYQGEPGAYSEIAALRLGRPYPCCSFEEVFSAVEDRRADFAVIPMENSLGGSIHRNYDLLLEHPVVITAETFVKVEHCLLGLPGSSTDTARRVLSHPQALAQCRNFFKTHPNIQEEVAYDTAGSAQFIAGQQDPSKLAIASKRAGELYGLEILQENLADEEWNITRFFCITHAEHPKSLEHLTGYSTGQYKTSIAFTLPNEQGSLFKALATMALRDIDLTKIESRPFRQKAFEYLFHVDVIGHRDDPAIEHALSHLREFATMVRVFGSYGVVAP</sequence>
<dbReference type="PROSITE" id="PS51171">
    <property type="entry name" value="PREPHENATE_DEHYDR_3"/>
    <property type="match status" value="1"/>
</dbReference>
<protein>
    <recommendedName>
        <fullName evidence="2 9">Prephenate dehydratase</fullName>
        <shortName evidence="9">PDT</shortName>
        <ecNumber evidence="2 9">4.2.1.51</ecNumber>
    </recommendedName>
</protein>
<dbReference type="NCBIfam" id="NF008865">
    <property type="entry name" value="PRK11898.1"/>
    <property type="match status" value="1"/>
</dbReference>
<dbReference type="GO" id="GO:0004664">
    <property type="term" value="F:prephenate dehydratase activity"/>
    <property type="evidence" value="ECO:0007669"/>
    <property type="project" value="UniProtKB-UniRule"/>
</dbReference>
<dbReference type="PANTHER" id="PTHR21022:SF19">
    <property type="entry name" value="PREPHENATE DEHYDRATASE-RELATED"/>
    <property type="match status" value="1"/>
</dbReference>
<dbReference type="InterPro" id="IPR002912">
    <property type="entry name" value="ACT_dom"/>
</dbReference>
<dbReference type="InterPro" id="IPR018528">
    <property type="entry name" value="Preph_deHydtase_CS"/>
</dbReference>
<dbReference type="InterPro" id="IPR001086">
    <property type="entry name" value="Preph_deHydtase"/>
</dbReference>
<dbReference type="EMBL" id="LVWG01000032">
    <property type="protein sequence ID" value="KZK74115.1"/>
    <property type="molecule type" value="Genomic_DNA"/>
</dbReference>
<dbReference type="UniPathway" id="UPA00121">
    <property type="reaction ID" value="UER00345"/>
</dbReference>
<dbReference type="Pfam" id="PF00800">
    <property type="entry name" value="PDT"/>
    <property type="match status" value="1"/>
</dbReference>
<dbReference type="InterPro" id="IPR045865">
    <property type="entry name" value="ACT-like_dom_sf"/>
</dbReference>
<dbReference type="CDD" id="cd13631">
    <property type="entry name" value="PBP2_Ct-PDT_like"/>
    <property type="match status" value="1"/>
</dbReference>
<keyword evidence="4 9" id="KW-0057">Aromatic amino acid biosynthesis</keyword>
<dbReference type="AlphaFoldDB" id="A0A165LJB1"/>
<keyword evidence="3 9" id="KW-0028">Amino-acid biosynthesis</keyword>
<evidence type="ECO:0000259" key="11">
    <source>
        <dbReference type="PROSITE" id="PS51671"/>
    </source>
</evidence>
<organism evidence="12 13">
    <name type="scientific">Pelodictyon luteolum</name>
    <dbReference type="NCBI Taxonomy" id="1100"/>
    <lineage>
        <taxon>Bacteria</taxon>
        <taxon>Pseudomonadati</taxon>
        <taxon>Chlorobiota</taxon>
        <taxon>Chlorobiia</taxon>
        <taxon>Chlorobiales</taxon>
        <taxon>Chlorobiaceae</taxon>
        <taxon>Chlorobium/Pelodictyon group</taxon>
        <taxon>Pelodictyon</taxon>
    </lineage>
</organism>
<evidence type="ECO:0000256" key="2">
    <source>
        <dbReference type="ARBA" id="ARBA00013147"/>
    </source>
</evidence>
<dbReference type="GO" id="GO:0005737">
    <property type="term" value="C:cytoplasm"/>
    <property type="evidence" value="ECO:0007669"/>
    <property type="project" value="TreeGrafter"/>
</dbReference>